<proteinExistence type="predicted"/>
<dbReference type="EMBL" id="JABXIY010000028">
    <property type="protein sequence ID" value="NVK97568.1"/>
    <property type="molecule type" value="Genomic_DNA"/>
</dbReference>
<feature type="signal peptide" evidence="1">
    <location>
        <begin position="1"/>
        <end position="24"/>
    </location>
</feature>
<name>A0A850LI05_9RHOB</name>
<evidence type="ECO:0000313" key="3">
    <source>
        <dbReference type="Proteomes" id="UP000565723"/>
    </source>
</evidence>
<protein>
    <submittedName>
        <fullName evidence="2">Uncharacterized protein</fullName>
    </submittedName>
</protein>
<dbReference type="Proteomes" id="UP000565723">
    <property type="component" value="Unassembled WGS sequence"/>
</dbReference>
<keyword evidence="1" id="KW-0732">Signal</keyword>
<organism evidence="2 3">
    <name type="scientific">Ruegeria pomeroyi</name>
    <dbReference type="NCBI Taxonomy" id="89184"/>
    <lineage>
        <taxon>Bacteria</taxon>
        <taxon>Pseudomonadati</taxon>
        <taxon>Pseudomonadota</taxon>
        <taxon>Alphaproteobacteria</taxon>
        <taxon>Rhodobacterales</taxon>
        <taxon>Roseobacteraceae</taxon>
        <taxon>Ruegeria</taxon>
    </lineage>
</organism>
<reference evidence="2 3" key="1">
    <citation type="journal article" date="2020" name="Proc. Natl. Acad. Sci. U.S.A.">
        <title>Ecological drivers of bacterial community assembly in synthetic phycospheres.</title>
        <authorList>
            <person name="Fu H."/>
            <person name="Uchimiya M."/>
            <person name="Gore J."/>
            <person name="Moran M.A."/>
        </authorList>
    </citation>
    <scope>NUCLEOTIDE SEQUENCE [LARGE SCALE GENOMIC DNA]</scope>
    <source>
        <strain evidence="2">HF-Din03</strain>
    </source>
</reference>
<evidence type="ECO:0000256" key="1">
    <source>
        <dbReference type="SAM" id="SignalP"/>
    </source>
</evidence>
<comment type="caution">
    <text evidence="2">The sequence shown here is derived from an EMBL/GenBank/DDBJ whole genome shotgun (WGS) entry which is preliminary data.</text>
</comment>
<sequence>MRRILTGALGAALLATMVPVQASAAPGVINQACRQSGRDAATIERCGCIQEAANKALNRSERRKVAKWFSDPHQAQVVRMSDKSSDEALWKRYKAFGELAQAICQ</sequence>
<accession>A0A850LI05</accession>
<dbReference type="AlphaFoldDB" id="A0A850LI05"/>
<gene>
    <name evidence="2" type="ORF">HW564_11605</name>
</gene>
<evidence type="ECO:0000313" key="2">
    <source>
        <dbReference type="EMBL" id="NVK97568.1"/>
    </source>
</evidence>
<feature type="chain" id="PRO_5032950162" evidence="1">
    <location>
        <begin position="25"/>
        <end position="105"/>
    </location>
</feature>
<dbReference type="RefSeq" id="WP_044027947.1">
    <property type="nucleotide sequence ID" value="NZ_CP076685.1"/>
</dbReference>